<keyword evidence="3" id="KW-1185">Reference proteome</keyword>
<reference evidence="2" key="1">
    <citation type="submission" date="2023-06" db="EMBL/GenBank/DDBJ databases">
        <title>Conoideocrella luteorostrata (Hypocreales: Clavicipitaceae), a potential biocontrol fungus for elongate hemlock scale in United States Christmas tree production areas.</title>
        <authorList>
            <person name="Barrett H."/>
            <person name="Lovett B."/>
            <person name="Macias A.M."/>
            <person name="Stajich J.E."/>
            <person name="Kasson M.T."/>
        </authorList>
    </citation>
    <scope>NUCLEOTIDE SEQUENCE</scope>
    <source>
        <strain evidence="2">ARSEF 14590</strain>
    </source>
</reference>
<dbReference type="PANTHER" id="PTHR37535:SF3">
    <property type="entry name" value="FLUG DOMAIN-CONTAINING PROTEIN"/>
    <property type="match status" value="1"/>
</dbReference>
<protein>
    <submittedName>
        <fullName evidence="2">Uncharacterized protein</fullName>
    </submittedName>
</protein>
<dbReference type="PANTHER" id="PTHR37535">
    <property type="entry name" value="FLUG DOMAIN PROTEIN"/>
    <property type="match status" value="1"/>
</dbReference>
<name>A0AAJ0FSX5_9HYPO</name>
<accession>A0AAJ0FSX5</accession>
<feature type="region of interest" description="Disordered" evidence="1">
    <location>
        <begin position="732"/>
        <end position="767"/>
    </location>
</feature>
<sequence>MASQITKASESRNFHELFNQAVADGLRPDASDVDPSRVYRHVPAKLAERYRKCLEPWEAFRAGVLRETGNNPDPRTIQTLKHYAEFLGRIMKGRNDKKNKKPSPNSLRSAMRRFCSTWDRENAKTGLYIPEETRRSIAPYILGPLAGKLGFVTGKAARRPRTFLTRENYVHLMMLLWGEDWHDYKHEGSRVDKANLLNNHCYTSARDMQCIIGWYDGEPDIRLKFTREFCKGRDDNQPEHPFSERMAVGSEGYPPLFAQPMVHWLANILSSGALAGIKTLDDILKIRPPKNSRYRELNWEKEMLDKPVFPEWSADGPANKPQSPTGLGKQASDWAIRARLTTGLSFHAVRREILIQCNDGGYSIGQVIKFASQKSLNVLVDSYFGSISTIDGAAMYQGLQPRKDLADDFRSATMKYNPGLKFSLPSENNHILRGSPEYLGVMKEISMLDEAIVESNCPEEKAKYIAQRHSFIKKRTKLRNKCLRDFQIGQDIDYDIQKEPFQQTDKNKDHYERIEHMLPPERMRLMESMGVSTSPRTDLWKEAIQDLIACRNTKRNVYFQQCMEPLNGKCAVPSCQQIMDSLPAKKQWEHVYHCFETYYMEMYGFAHDVHSVPVPELQDMENKFGESNQIRHKNAESPFVTHTWKYQKSRASQDRTSPSDDGLSELSSPTSGDIDSAWSGDGSIAAGTPLPEQQFDVKVLEAGRNTNQKQFADEMAIDPLLFDGDPTATDSAEKCLNGLKGNKSSNDIPPKEATRTENEDKPSSDAHYPVDRLLGKWGYRGVIWYYLKWDDGSYSFEREADIAKHLRDEFEKKDFSGFKEGAKVKAVKNRKGKATMYLTSFEGCREEWLLPERALHSDLLIGYTRMKGRRKAKKTRKEL</sequence>
<gene>
    <name evidence="2" type="ORF">QQS21_011901</name>
</gene>
<dbReference type="AlphaFoldDB" id="A0AAJ0FSX5"/>
<evidence type="ECO:0000256" key="1">
    <source>
        <dbReference type="SAM" id="MobiDB-lite"/>
    </source>
</evidence>
<feature type="compositionally biased region" description="Basic and acidic residues" evidence="1">
    <location>
        <begin position="749"/>
        <end position="767"/>
    </location>
</feature>
<feature type="region of interest" description="Disordered" evidence="1">
    <location>
        <begin position="310"/>
        <end position="330"/>
    </location>
</feature>
<organism evidence="2 3">
    <name type="scientific">Conoideocrella luteorostrata</name>
    <dbReference type="NCBI Taxonomy" id="1105319"/>
    <lineage>
        <taxon>Eukaryota</taxon>
        <taxon>Fungi</taxon>
        <taxon>Dikarya</taxon>
        <taxon>Ascomycota</taxon>
        <taxon>Pezizomycotina</taxon>
        <taxon>Sordariomycetes</taxon>
        <taxon>Hypocreomycetidae</taxon>
        <taxon>Hypocreales</taxon>
        <taxon>Clavicipitaceae</taxon>
        <taxon>Conoideocrella</taxon>
    </lineage>
</organism>
<feature type="region of interest" description="Disordered" evidence="1">
    <location>
        <begin position="645"/>
        <end position="689"/>
    </location>
</feature>
<proteinExistence type="predicted"/>
<feature type="compositionally biased region" description="Polar residues" evidence="1">
    <location>
        <begin position="645"/>
        <end position="656"/>
    </location>
</feature>
<comment type="caution">
    <text evidence="2">The sequence shown here is derived from an EMBL/GenBank/DDBJ whole genome shotgun (WGS) entry which is preliminary data.</text>
</comment>
<evidence type="ECO:0000313" key="3">
    <source>
        <dbReference type="Proteomes" id="UP001251528"/>
    </source>
</evidence>
<evidence type="ECO:0000313" key="2">
    <source>
        <dbReference type="EMBL" id="KAK2590414.1"/>
    </source>
</evidence>
<dbReference type="Proteomes" id="UP001251528">
    <property type="component" value="Unassembled WGS sequence"/>
</dbReference>
<dbReference type="EMBL" id="JASWJB010000442">
    <property type="protein sequence ID" value="KAK2590414.1"/>
    <property type="molecule type" value="Genomic_DNA"/>
</dbReference>